<dbReference type="AlphaFoldDB" id="A0A2A2GNB8"/>
<evidence type="ECO:0000313" key="3">
    <source>
        <dbReference type="Proteomes" id="UP000218023"/>
    </source>
</evidence>
<evidence type="ECO:0008006" key="4">
    <source>
        <dbReference type="Google" id="ProtNLM"/>
    </source>
</evidence>
<protein>
    <recommendedName>
        <fullName evidence="4">PepSY domain-containing protein</fullName>
    </recommendedName>
</protein>
<dbReference type="Proteomes" id="UP000218023">
    <property type="component" value="Unassembled WGS sequence"/>
</dbReference>
<dbReference type="EMBL" id="NSJZ01000002">
    <property type="protein sequence ID" value="PAU98423.1"/>
    <property type="molecule type" value="Genomic_DNA"/>
</dbReference>
<feature type="signal peptide" evidence="1">
    <location>
        <begin position="1"/>
        <end position="17"/>
    </location>
</feature>
<dbReference type="RefSeq" id="WP_095639105.1">
    <property type="nucleotide sequence ID" value="NZ_NSJZ01000002.1"/>
</dbReference>
<gene>
    <name evidence="2" type="ORF">CK240_04430</name>
</gene>
<name>A0A2A2GNB8_9RHOB</name>
<evidence type="ECO:0000313" key="2">
    <source>
        <dbReference type="EMBL" id="PAU98423.1"/>
    </source>
</evidence>
<dbReference type="OrthoDB" id="7777502at2"/>
<organism evidence="2 3">
    <name type="scientific">Paracoccus salipaludis</name>
    <dbReference type="NCBI Taxonomy" id="2032623"/>
    <lineage>
        <taxon>Bacteria</taxon>
        <taxon>Pseudomonadati</taxon>
        <taxon>Pseudomonadota</taxon>
        <taxon>Alphaproteobacteria</taxon>
        <taxon>Rhodobacterales</taxon>
        <taxon>Paracoccaceae</taxon>
        <taxon>Paracoccus</taxon>
    </lineage>
</organism>
<keyword evidence="3" id="KW-1185">Reference proteome</keyword>
<keyword evidence="1" id="KW-0732">Signal</keyword>
<sequence length="91" mass="9522">MRPVLLLLPLVQLAACAAEPTPAASDLRARQEAACTATIAAHIRRPPAEVTSRWLSDAAGVATVEARDGNRLHLCQVDGSGRVLGYTHPGA</sequence>
<evidence type="ECO:0000256" key="1">
    <source>
        <dbReference type="SAM" id="SignalP"/>
    </source>
</evidence>
<comment type="caution">
    <text evidence="2">The sequence shown here is derived from an EMBL/GenBank/DDBJ whole genome shotgun (WGS) entry which is preliminary data.</text>
</comment>
<reference evidence="2 3" key="1">
    <citation type="submission" date="2017-09" db="EMBL/GenBank/DDBJ databases">
        <title>Paracoccus alkalisoli sp. nov., isolated from saline alkaline soil.</title>
        <authorList>
            <person name="Dong X."/>
            <person name="Zhang G."/>
        </authorList>
    </citation>
    <scope>NUCLEOTIDE SEQUENCE [LARGE SCALE GENOMIC DNA]</scope>
    <source>
        <strain evidence="2 3">WN007</strain>
    </source>
</reference>
<accession>A0A2A2GNB8</accession>
<proteinExistence type="predicted"/>
<feature type="chain" id="PRO_5012697180" description="PepSY domain-containing protein" evidence="1">
    <location>
        <begin position="18"/>
        <end position="91"/>
    </location>
</feature>